<dbReference type="PROSITE" id="PS00287">
    <property type="entry name" value="CYSTATIN"/>
    <property type="match status" value="2"/>
</dbReference>
<evidence type="ECO:0000256" key="1">
    <source>
        <dbReference type="ARBA" id="ARBA00022690"/>
    </source>
</evidence>
<name>A0ABR2CVB3_9ROSI</name>
<evidence type="ECO:0000313" key="4">
    <source>
        <dbReference type="EMBL" id="KAK8524290.1"/>
    </source>
</evidence>
<dbReference type="SMART" id="SM00043">
    <property type="entry name" value="CY"/>
    <property type="match status" value="2"/>
</dbReference>
<dbReference type="SUPFAM" id="SSF54403">
    <property type="entry name" value="Cystatin/monellin"/>
    <property type="match status" value="2"/>
</dbReference>
<dbReference type="InterPro" id="IPR000010">
    <property type="entry name" value="Cystatin_dom"/>
</dbReference>
<dbReference type="PANTHER" id="PTHR47364">
    <property type="entry name" value="CYSTEINE PROTEINASE INHIBITOR 5"/>
    <property type="match status" value="1"/>
</dbReference>
<dbReference type="InterPro" id="IPR046350">
    <property type="entry name" value="Cystatin_sf"/>
</dbReference>
<dbReference type="InterPro" id="IPR018073">
    <property type="entry name" value="Prot_inh_cystat_CS"/>
</dbReference>
<evidence type="ECO:0000256" key="2">
    <source>
        <dbReference type="ARBA" id="ARBA00022704"/>
    </source>
</evidence>
<proteinExistence type="predicted"/>
<organism evidence="4 5">
    <name type="scientific">Hibiscus sabdariffa</name>
    <name type="common">roselle</name>
    <dbReference type="NCBI Taxonomy" id="183260"/>
    <lineage>
        <taxon>Eukaryota</taxon>
        <taxon>Viridiplantae</taxon>
        <taxon>Streptophyta</taxon>
        <taxon>Embryophyta</taxon>
        <taxon>Tracheophyta</taxon>
        <taxon>Spermatophyta</taxon>
        <taxon>Magnoliopsida</taxon>
        <taxon>eudicotyledons</taxon>
        <taxon>Gunneridae</taxon>
        <taxon>Pentapetalae</taxon>
        <taxon>rosids</taxon>
        <taxon>malvids</taxon>
        <taxon>Malvales</taxon>
        <taxon>Malvaceae</taxon>
        <taxon>Malvoideae</taxon>
        <taxon>Hibiscus</taxon>
    </lineage>
</organism>
<protein>
    <recommendedName>
        <fullName evidence="3">Cystatin domain-containing protein</fullName>
    </recommendedName>
</protein>
<dbReference type="CDD" id="cd00042">
    <property type="entry name" value="CY"/>
    <property type="match status" value="2"/>
</dbReference>
<evidence type="ECO:0000313" key="5">
    <source>
        <dbReference type="Proteomes" id="UP001472677"/>
    </source>
</evidence>
<keyword evidence="1" id="KW-0646">Protease inhibitor</keyword>
<sequence>MAEVQQYPTVGWTPIKNISDPHVIEIAEFAVKENNMQLGLSLELKAVLRGTTQVVSGTNYRLLLKVTDGTSAKLYYAVVFEKAWEGSLVGRWEPIKDISDPHVHEIAEFAVDEFNKRINAITKLKLVAVVSGESQVVSGKNYRLILKAADKITTRTYQTIVWENASLKKELISFKPFL</sequence>
<accession>A0ABR2CVB3</accession>
<feature type="domain" description="Cystatin" evidence="3">
    <location>
        <begin position="11"/>
        <end position="85"/>
    </location>
</feature>
<gene>
    <name evidence="4" type="ORF">V6N12_029157</name>
</gene>
<dbReference type="EMBL" id="JBBPBM010000041">
    <property type="protein sequence ID" value="KAK8524290.1"/>
    <property type="molecule type" value="Genomic_DNA"/>
</dbReference>
<dbReference type="Proteomes" id="UP001472677">
    <property type="component" value="Unassembled WGS sequence"/>
</dbReference>
<feature type="domain" description="Cystatin" evidence="3">
    <location>
        <begin position="87"/>
        <end position="177"/>
    </location>
</feature>
<reference evidence="4 5" key="1">
    <citation type="journal article" date="2024" name="G3 (Bethesda)">
        <title>Genome assembly of Hibiscus sabdariffa L. provides insights into metabolisms of medicinal natural products.</title>
        <authorList>
            <person name="Kim T."/>
        </authorList>
    </citation>
    <scope>NUCLEOTIDE SEQUENCE [LARGE SCALE GENOMIC DNA]</scope>
    <source>
        <strain evidence="4">TK-2024</strain>
        <tissue evidence="4">Old leaves</tissue>
    </source>
</reference>
<dbReference type="PANTHER" id="PTHR47364:SF2">
    <property type="entry name" value="CYSTEINE PROTEINASE INHIBITOR 5"/>
    <property type="match status" value="1"/>
</dbReference>
<evidence type="ECO:0000259" key="3">
    <source>
        <dbReference type="SMART" id="SM00043"/>
    </source>
</evidence>
<feature type="non-terminal residue" evidence="4">
    <location>
        <position position="178"/>
    </location>
</feature>
<keyword evidence="2" id="KW-0789">Thiol protease inhibitor</keyword>
<dbReference type="Pfam" id="PF16845">
    <property type="entry name" value="SQAPI"/>
    <property type="match status" value="2"/>
</dbReference>
<comment type="caution">
    <text evidence="4">The sequence shown here is derived from an EMBL/GenBank/DDBJ whole genome shotgun (WGS) entry which is preliminary data.</text>
</comment>
<dbReference type="Gene3D" id="3.10.450.10">
    <property type="match status" value="2"/>
</dbReference>
<keyword evidence="5" id="KW-1185">Reference proteome</keyword>